<dbReference type="Proteomes" id="UP000007882">
    <property type="component" value="Chromosome"/>
</dbReference>
<dbReference type="GO" id="GO:0016639">
    <property type="term" value="F:oxidoreductase activity, acting on the CH-NH2 group of donors, NAD or NADP as acceptor"/>
    <property type="evidence" value="ECO:0007669"/>
    <property type="project" value="InterPro"/>
</dbReference>
<gene>
    <name evidence="1" type="ordered locus">AMIS_49700</name>
</gene>
<dbReference type="InterPro" id="IPR003462">
    <property type="entry name" value="ODC_Mu_crystall"/>
</dbReference>
<dbReference type="InterPro" id="IPR023401">
    <property type="entry name" value="ODC_N"/>
</dbReference>
<dbReference type="GO" id="GO:0019290">
    <property type="term" value="P:siderophore biosynthetic process"/>
    <property type="evidence" value="ECO:0007669"/>
    <property type="project" value="InterPro"/>
</dbReference>
<accession>I0HB03</accession>
<sequence length="344" mass="36668">MADLQTDFTMPSLRVLTGADVLGQIRGNRASCVDAVRNGYLTHAAGEATNPHSAFLRFPHKPNSRIISLPAYLGGEFEVAGIKWIASFPDNPGDRGIPRASAVLLLNSTETGYPFACMEASIISATRTAASAVLGAENLVGGKSAHRVGIVGTGLIARHVTTFLAETDWRIGGFRLFDLDQSHAAEFGRRLTGDGATDVVVVDEVGDAFRECDLVILTTVAGEPHIHDPGLLSHAPVVLHLSLRDLAPEMILAAQNFTDDVDHAVRERTSLHLTEQLTGDRAFITGTIADLLTGSVKRDPDRAAIFSPFGLGVLDLAVGKWVYDRASAGDSGDDVTDFFGEAVR</sequence>
<dbReference type="Gene3D" id="3.40.50.720">
    <property type="entry name" value="NAD(P)-binding Rossmann-like Domain"/>
    <property type="match status" value="1"/>
</dbReference>
<dbReference type="eggNOG" id="COG2423">
    <property type="taxonomic scope" value="Bacteria"/>
</dbReference>
<reference evidence="1 2" key="1">
    <citation type="submission" date="2012-02" db="EMBL/GenBank/DDBJ databases">
        <title>Complete genome sequence of Actinoplanes missouriensis 431 (= NBRC 102363).</title>
        <authorList>
            <person name="Ohnishi Y."/>
            <person name="Ishikawa J."/>
            <person name="Sekine M."/>
            <person name="Hosoyama A."/>
            <person name="Harada T."/>
            <person name="Narita H."/>
            <person name="Hata T."/>
            <person name="Konno Y."/>
            <person name="Tutikane K."/>
            <person name="Fujita N."/>
            <person name="Horinouchi S."/>
            <person name="Hayakawa M."/>
        </authorList>
    </citation>
    <scope>NUCLEOTIDE SEQUENCE [LARGE SCALE GENOMIC DNA]</scope>
    <source>
        <strain evidence="2">ATCC 14538 / DSM 43046 / CBS 188.64 / JCM 3121 / NBRC 102363 / NCIMB 12654 / NRRL B-3342 / UNCC 431</strain>
    </source>
</reference>
<dbReference type="HOGENOM" id="CLU_042088_3_0_11"/>
<dbReference type="AlphaFoldDB" id="I0HB03"/>
<dbReference type="SUPFAM" id="SSF51735">
    <property type="entry name" value="NAD(P)-binding Rossmann-fold domains"/>
    <property type="match status" value="1"/>
</dbReference>
<dbReference type="PANTHER" id="PTHR13812:SF19">
    <property type="entry name" value="KETIMINE REDUCTASE MU-CRYSTALLIN"/>
    <property type="match status" value="1"/>
</dbReference>
<dbReference type="GO" id="GO:0005737">
    <property type="term" value="C:cytoplasm"/>
    <property type="evidence" value="ECO:0007669"/>
    <property type="project" value="TreeGrafter"/>
</dbReference>
<evidence type="ECO:0000313" key="2">
    <source>
        <dbReference type="Proteomes" id="UP000007882"/>
    </source>
</evidence>
<proteinExistence type="predicted"/>
<dbReference type="InterPro" id="IPR036291">
    <property type="entry name" value="NAD(P)-bd_dom_sf"/>
</dbReference>
<protein>
    <submittedName>
        <fullName evidence="1">Putative ornithine cyclodeaminase</fullName>
    </submittedName>
</protein>
<dbReference type="OrthoDB" id="3396397at2"/>
<name>I0HB03_ACTM4</name>
<dbReference type="Gene3D" id="3.30.1780.10">
    <property type="entry name" value="ornithine cyclodeaminase, domain 1"/>
    <property type="match status" value="1"/>
</dbReference>
<dbReference type="EMBL" id="AP012319">
    <property type="protein sequence ID" value="BAL90190.1"/>
    <property type="molecule type" value="Genomic_DNA"/>
</dbReference>
<organism evidence="1 2">
    <name type="scientific">Actinoplanes missouriensis (strain ATCC 14538 / DSM 43046 / CBS 188.64 / JCM 3121 / NBRC 102363 / NCIMB 12654 / NRRL B-3342 / UNCC 431)</name>
    <dbReference type="NCBI Taxonomy" id="512565"/>
    <lineage>
        <taxon>Bacteria</taxon>
        <taxon>Bacillati</taxon>
        <taxon>Actinomycetota</taxon>
        <taxon>Actinomycetes</taxon>
        <taxon>Micromonosporales</taxon>
        <taxon>Micromonosporaceae</taxon>
        <taxon>Actinoplanes</taxon>
    </lineage>
</organism>
<dbReference type="PATRIC" id="fig|512565.3.peg.4960"/>
<dbReference type="KEGG" id="ams:AMIS_49700"/>
<dbReference type="STRING" id="512565.AMIS_49700"/>
<dbReference type="PANTHER" id="PTHR13812">
    <property type="entry name" value="KETIMINE REDUCTASE MU-CRYSTALLIN"/>
    <property type="match status" value="1"/>
</dbReference>
<dbReference type="Pfam" id="PF02423">
    <property type="entry name" value="OCD_Mu_crystall"/>
    <property type="match status" value="1"/>
</dbReference>
<dbReference type="PIRSF" id="PIRSF001439">
    <property type="entry name" value="CryM"/>
    <property type="match status" value="1"/>
</dbReference>
<keyword evidence="2" id="KW-1185">Reference proteome</keyword>
<dbReference type="NCBIfam" id="TIGR03944">
    <property type="entry name" value="dehyd_SbnB_fam"/>
    <property type="match status" value="1"/>
</dbReference>
<evidence type="ECO:0000313" key="1">
    <source>
        <dbReference type="EMBL" id="BAL90190.1"/>
    </source>
</evidence>
<dbReference type="InterPro" id="IPR023866">
    <property type="entry name" value="SbnB"/>
</dbReference>
<dbReference type="RefSeq" id="WP_014445079.1">
    <property type="nucleotide sequence ID" value="NC_017093.1"/>
</dbReference>